<proteinExistence type="predicted"/>
<sequence length="237" mass="26761">MKSCSWKQCPYVNAFIGSNKNIEMYHSTNNDLSIILAGNHLNGVNLNSDYDSVFCSYINQSTILAGNVATIDHSNKKCTITRGKENTVTFDENESVDEDNEIDVLNTNIDAICDQSEMFYDSLECKIDSSATTTETVNNNFQEGNLTRLIDVKSSEQSNGTFRVQICIKGFKEENKPVINLKFKQVTHDNFNKKARKSKLANFNRSSKTIEKNKAIVGTSNFEDFDNKENYDPKNVI</sequence>
<accession>A0A232F416</accession>
<comment type="caution">
    <text evidence="1">The sequence shown here is derived from an EMBL/GenBank/DDBJ whole genome shotgun (WGS) entry which is preliminary data.</text>
</comment>
<keyword evidence="2" id="KW-1185">Reference proteome</keyword>
<protein>
    <submittedName>
        <fullName evidence="1">Uncharacterized protein</fullName>
    </submittedName>
</protein>
<organism evidence="1 2">
    <name type="scientific">Trichomalopsis sarcophagae</name>
    <dbReference type="NCBI Taxonomy" id="543379"/>
    <lineage>
        <taxon>Eukaryota</taxon>
        <taxon>Metazoa</taxon>
        <taxon>Ecdysozoa</taxon>
        <taxon>Arthropoda</taxon>
        <taxon>Hexapoda</taxon>
        <taxon>Insecta</taxon>
        <taxon>Pterygota</taxon>
        <taxon>Neoptera</taxon>
        <taxon>Endopterygota</taxon>
        <taxon>Hymenoptera</taxon>
        <taxon>Apocrita</taxon>
        <taxon>Proctotrupomorpha</taxon>
        <taxon>Chalcidoidea</taxon>
        <taxon>Pteromalidae</taxon>
        <taxon>Pteromalinae</taxon>
        <taxon>Trichomalopsis</taxon>
    </lineage>
</organism>
<gene>
    <name evidence="1" type="ORF">TSAR_009332</name>
</gene>
<dbReference type="Proteomes" id="UP000215335">
    <property type="component" value="Unassembled WGS sequence"/>
</dbReference>
<name>A0A232F416_9HYME</name>
<evidence type="ECO:0000313" key="1">
    <source>
        <dbReference type="EMBL" id="OXU25514.1"/>
    </source>
</evidence>
<dbReference type="AlphaFoldDB" id="A0A232F416"/>
<reference evidence="1 2" key="1">
    <citation type="journal article" date="2017" name="Curr. Biol.">
        <title>The Evolution of Venom by Co-option of Single-Copy Genes.</title>
        <authorList>
            <person name="Martinson E.O."/>
            <person name="Mrinalini"/>
            <person name="Kelkar Y.D."/>
            <person name="Chang C.H."/>
            <person name="Werren J.H."/>
        </authorList>
    </citation>
    <scope>NUCLEOTIDE SEQUENCE [LARGE SCALE GENOMIC DNA]</scope>
    <source>
        <strain evidence="1 2">Alberta</strain>
        <tissue evidence="1">Whole body</tissue>
    </source>
</reference>
<evidence type="ECO:0000313" key="2">
    <source>
        <dbReference type="Proteomes" id="UP000215335"/>
    </source>
</evidence>
<dbReference type="EMBL" id="NNAY01001008">
    <property type="protein sequence ID" value="OXU25514.1"/>
    <property type="molecule type" value="Genomic_DNA"/>
</dbReference>